<dbReference type="InterPro" id="IPR041881">
    <property type="entry name" value="PqqD_sf"/>
</dbReference>
<dbReference type="Proteomes" id="UP000521379">
    <property type="component" value="Unassembled WGS sequence"/>
</dbReference>
<proteinExistence type="predicted"/>
<organism evidence="1 2">
    <name type="scientific">Kocuria subflava</name>
    <dbReference type="NCBI Taxonomy" id="1736139"/>
    <lineage>
        <taxon>Bacteria</taxon>
        <taxon>Bacillati</taxon>
        <taxon>Actinomycetota</taxon>
        <taxon>Actinomycetes</taxon>
        <taxon>Micrococcales</taxon>
        <taxon>Micrococcaceae</taxon>
        <taxon>Kocuria</taxon>
    </lineage>
</organism>
<dbReference type="Gene3D" id="1.10.10.1150">
    <property type="entry name" value="Coenzyme PQQ synthesis protein D (PqqD)"/>
    <property type="match status" value="1"/>
</dbReference>
<reference evidence="1 2" key="1">
    <citation type="submission" date="2020-02" db="EMBL/GenBank/DDBJ databases">
        <authorList>
            <person name="Sun Q."/>
        </authorList>
    </citation>
    <scope>NUCLEOTIDE SEQUENCE [LARGE SCALE GENOMIC DNA]</scope>
    <source>
        <strain evidence="1 2">YIM 13062</strain>
    </source>
</reference>
<accession>A0A846TI47</accession>
<protein>
    <submittedName>
        <fullName evidence="1">PqqD family peptide modification chaperone</fullName>
    </submittedName>
</protein>
<keyword evidence="2" id="KW-1185">Reference proteome</keyword>
<dbReference type="AlphaFoldDB" id="A0A846TI47"/>
<evidence type="ECO:0000313" key="2">
    <source>
        <dbReference type="Proteomes" id="UP000521379"/>
    </source>
</evidence>
<dbReference type="Pfam" id="PF05402">
    <property type="entry name" value="PqqD"/>
    <property type="match status" value="1"/>
</dbReference>
<gene>
    <name evidence="1" type="ORF">GTW58_02510</name>
</gene>
<dbReference type="InterPro" id="IPR008792">
    <property type="entry name" value="PQQD"/>
</dbReference>
<evidence type="ECO:0000313" key="1">
    <source>
        <dbReference type="EMBL" id="NKE08838.1"/>
    </source>
</evidence>
<dbReference type="EMBL" id="JAAVUN010000002">
    <property type="protein sequence ID" value="NKE08838.1"/>
    <property type="molecule type" value="Genomic_DNA"/>
</dbReference>
<dbReference type="RefSeq" id="WP_119933669.1">
    <property type="nucleotide sequence ID" value="NZ_JAAVUN010000002.1"/>
</dbReference>
<comment type="caution">
    <text evidence="1">The sequence shown here is derived from an EMBL/GenBank/DDBJ whole genome shotgun (WGS) entry which is preliminary data.</text>
</comment>
<sequence>MTQPTLPVAAGAGINHLSIDDESLETIRTVWNRCLPEALDAAQPPAVVVLADYWKDSGEMPSGRSDAVVGDVTATAIDAGIGHRVMFHAAGLSDPESRRTIALVAPSGTGKTTAVAALGSQFGYVTDETVIIDPDSLAITPFPKPLSILGPSGQRPKTLFFPDELGLMATPQNPTLGAVVVLARDPDHDDAPHLERLTLADALGHLVPQTSSLAALDRGLATLAGVVDRVGGCHLLRYREIHTVGPLLEKLLAAEPVQESPAWSAVELPVEGRVDEPANTSTVPDGWVQRATAQDVLALPDDCLAVLVDSNFMVLQGLGPVIWESLDQPTPLDTLVDQLASHPEAPEEAEQMVRDAVAQLAERGVLLLDPANA</sequence>
<name>A0A846TI47_9MICC</name>